<dbReference type="PANTHER" id="PTHR42711:SF5">
    <property type="entry name" value="ABC TRANSPORTER ATP-BINDING PROTEIN NATA"/>
    <property type="match status" value="1"/>
</dbReference>
<dbReference type="OrthoDB" id="9804819at2"/>
<dbReference type="GO" id="GO:0046677">
    <property type="term" value="P:response to antibiotic"/>
    <property type="evidence" value="ECO:0007669"/>
    <property type="project" value="UniProtKB-KW"/>
</dbReference>
<dbReference type="AlphaFoldDB" id="A0A1G7J7K3"/>
<accession>A0A1G7J7K3</accession>
<dbReference type="Proteomes" id="UP000198614">
    <property type="component" value="Unassembled WGS sequence"/>
</dbReference>
<dbReference type="EC" id="7.6.2.2" evidence="2"/>
<evidence type="ECO:0000256" key="8">
    <source>
        <dbReference type="ARBA" id="ARBA00023136"/>
    </source>
</evidence>
<dbReference type="InterPro" id="IPR003439">
    <property type="entry name" value="ABC_transporter-like_ATP-bd"/>
</dbReference>
<proteinExistence type="inferred from homology"/>
<keyword evidence="3" id="KW-0813">Transport</keyword>
<comment type="similarity">
    <text evidence="10">Belongs to the ABC transporter superfamily. Drug exporter-1 (DrugE1) (TC 3.A.1.105) family.</text>
</comment>
<dbReference type="GO" id="GO:0008559">
    <property type="term" value="F:ABC-type xenobiotic transporter activity"/>
    <property type="evidence" value="ECO:0007669"/>
    <property type="project" value="UniProtKB-EC"/>
</dbReference>
<evidence type="ECO:0000256" key="7">
    <source>
        <dbReference type="ARBA" id="ARBA00022967"/>
    </source>
</evidence>
<evidence type="ECO:0000313" key="12">
    <source>
        <dbReference type="EMBL" id="SDF20845.1"/>
    </source>
</evidence>
<name>A0A1G7J7K3_9ACTN</name>
<dbReference type="PROSITE" id="PS50893">
    <property type="entry name" value="ABC_TRANSPORTER_2"/>
    <property type="match status" value="1"/>
</dbReference>
<evidence type="ECO:0000256" key="10">
    <source>
        <dbReference type="ARBA" id="ARBA00049985"/>
    </source>
</evidence>
<keyword evidence="9" id="KW-0046">Antibiotic resistance</keyword>
<protein>
    <recommendedName>
        <fullName evidence="2">ABC-type xenobiotic transporter</fullName>
        <ecNumber evidence="2">7.6.2.2</ecNumber>
    </recommendedName>
</protein>
<dbReference type="EMBL" id="FNAX01000006">
    <property type="protein sequence ID" value="SDF20845.1"/>
    <property type="molecule type" value="Genomic_DNA"/>
</dbReference>
<sequence length="308" mass="33906">MPAQEPLVHAEALVKRYGDFTALDGVEFEVRPGQVFGLLGPNGAGKSSTMRMISCISKPTEGTLRIFGMDAVANGPAIRARIGVCPQQDTLDPELSLLQNLTVFARYFRISRATAAARAAELLAFVRLQDRAGHRVDSLSGGMKRRLSIARAMLNDPELILLDEPTTGLDPQARHLLWERLDQLRRRGITQILTTHYMDEAEQLCDWLVVVDSGRVVATGTPSGLIAQHCTKEVVELRLRQADAPMDELNRLGLRVEMLPDRALIYADDGEAAASAVHRNGIEVRSVLVRRGGLEDVFLHLTGRTLVD</sequence>
<gene>
    <name evidence="12" type="ORF">SAMN05216260_106316</name>
</gene>
<evidence type="ECO:0000256" key="4">
    <source>
        <dbReference type="ARBA" id="ARBA00022475"/>
    </source>
</evidence>
<evidence type="ECO:0000256" key="2">
    <source>
        <dbReference type="ARBA" id="ARBA00012191"/>
    </source>
</evidence>
<dbReference type="InterPro" id="IPR050763">
    <property type="entry name" value="ABC_transporter_ATP-binding"/>
</dbReference>
<evidence type="ECO:0000256" key="3">
    <source>
        <dbReference type="ARBA" id="ARBA00022448"/>
    </source>
</evidence>
<reference evidence="12 13" key="1">
    <citation type="submission" date="2016-10" db="EMBL/GenBank/DDBJ databases">
        <authorList>
            <person name="de Groot N.N."/>
        </authorList>
    </citation>
    <scope>NUCLEOTIDE SEQUENCE [LARGE SCALE GENOMIC DNA]</scope>
    <source>
        <strain evidence="12 13">CGMCC 4.1859</strain>
    </source>
</reference>
<organism evidence="12 13">
    <name type="scientific">Streptomyces griseoaurantiacus</name>
    <dbReference type="NCBI Taxonomy" id="68213"/>
    <lineage>
        <taxon>Bacteria</taxon>
        <taxon>Bacillati</taxon>
        <taxon>Actinomycetota</taxon>
        <taxon>Actinomycetes</taxon>
        <taxon>Kitasatosporales</taxon>
        <taxon>Streptomycetaceae</taxon>
        <taxon>Streptomyces</taxon>
        <taxon>Streptomyces aurantiacus group</taxon>
    </lineage>
</organism>
<evidence type="ECO:0000256" key="5">
    <source>
        <dbReference type="ARBA" id="ARBA00022741"/>
    </source>
</evidence>
<dbReference type="PROSITE" id="PS00211">
    <property type="entry name" value="ABC_TRANSPORTER_1"/>
    <property type="match status" value="1"/>
</dbReference>
<keyword evidence="7" id="KW-1278">Translocase</keyword>
<comment type="subcellular location">
    <subcellularLocation>
        <location evidence="1">Cell membrane</location>
        <topology evidence="1">Peripheral membrane protein</topology>
        <orientation evidence="1">Cytoplasmic side</orientation>
    </subcellularLocation>
</comment>
<keyword evidence="8" id="KW-0472">Membrane</keyword>
<evidence type="ECO:0000256" key="6">
    <source>
        <dbReference type="ARBA" id="ARBA00022840"/>
    </source>
</evidence>
<keyword evidence="6 12" id="KW-0067">ATP-binding</keyword>
<evidence type="ECO:0000259" key="11">
    <source>
        <dbReference type="PROSITE" id="PS50893"/>
    </source>
</evidence>
<dbReference type="SMART" id="SM00382">
    <property type="entry name" value="AAA"/>
    <property type="match status" value="1"/>
</dbReference>
<dbReference type="GO" id="GO:0016887">
    <property type="term" value="F:ATP hydrolysis activity"/>
    <property type="evidence" value="ECO:0007669"/>
    <property type="project" value="InterPro"/>
</dbReference>
<evidence type="ECO:0000256" key="1">
    <source>
        <dbReference type="ARBA" id="ARBA00004413"/>
    </source>
</evidence>
<dbReference type="Pfam" id="PF00005">
    <property type="entry name" value="ABC_tran"/>
    <property type="match status" value="1"/>
</dbReference>
<dbReference type="GO" id="GO:0005524">
    <property type="term" value="F:ATP binding"/>
    <property type="evidence" value="ECO:0007669"/>
    <property type="project" value="UniProtKB-KW"/>
</dbReference>
<dbReference type="Gene3D" id="3.40.50.300">
    <property type="entry name" value="P-loop containing nucleotide triphosphate hydrolases"/>
    <property type="match status" value="1"/>
</dbReference>
<dbReference type="InterPro" id="IPR027417">
    <property type="entry name" value="P-loop_NTPase"/>
</dbReference>
<dbReference type="InterPro" id="IPR017871">
    <property type="entry name" value="ABC_transporter-like_CS"/>
</dbReference>
<dbReference type="SUPFAM" id="SSF52540">
    <property type="entry name" value="P-loop containing nucleoside triphosphate hydrolases"/>
    <property type="match status" value="1"/>
</dbReference>
<dbReference type="InterPro" id="IPR003593">
    <property type="entry name" value="AAA+_ATPase"/>
</dbReference>
<evidence type="ECO:0000313" key="13">
    <source>
        <dbReference type="Proteomes" id="UP000198614"/>
    </source>
</evidence>
<dbReference type="GO" id="GO:0005886">
    <property type="term" value="C:plasma membrane"/>
    <property type="evidence" value="ECO:0007669"/>
    <property type="project" value="UniProtKB-SubCell"/>
</dbReference>
<keyword evidence="4" id="KW-1003">Cell membrane</keyword>
<evidence type="ECO:0000256" key="9">
    <source>
        <dbReference type="ARBA" id="ARBA00023251"/>
    </source>
</evidence>
<keyword evidence="5" id="KW-0547">Nucleotide-binding</keyword>
<feature type="domain" description="ABC transporter" evidence="11">
    <location>
        <begin position="8"/>
        <end position="238"/>
    </location>
</feature>
<dbReference type="PANTHER" id="PTHR42711">
    <property type="entry name" value="ABC TRANSPORTER ATP-BINDING PROTEIN"/>
    <property type="match status" value="1"/>
</dbReference>
<dbReference type="FunFam" id="3.40.50.300:FF:000589">
    <property type="entry name" value="ABC transporter, ATP-binding subunit"/>
    <property type="match status" value="1"/>
</dbReference>